<gene>
    <name evidence="1" type="primary">A02p040740.1_BraROA</name>
    <name evidence="1" type="ORF">IGI04_007491</name>
</gene>
<evidence type="ECO:0000313" key="2">
    <source>
        <dbReference type="Proteomes" id="UP000823674"/>
    </source>
</evidence>
<proteinExistence type="predicted"/>
<sequence length="82" mass="8688">MSGGAFPADDLVRPCEGFPPTPFARQLKDAGAAGNCKSATRISTNEVHVEARTCEMVLPFAIDGGLGFGCWLSCDSSVLWPR</sequence>
<keyword evidence="2" id="KW-1185">Reference proteome</keyword>
<evidence type="ECO:0000313" key="1">
    <source>
        <dbReference type="EMBL" id="KAG5411172.1"/>
    </source>
</evidence>
<name>A0ABQ7NJY6_BRACM</name>
<organism evidence="1 2">
    <name type="scientific">Brassica rapa subsp. trilocularis</name>
    <dbReference type="NCBI Taxonomy" id="1813537"/>
    <lineage>
        <taxon>Eukaryota</taxon>
        <taxon>Viridiplantae</taxon>
        <taxon>Streptophyta</taxon>
        <taxon>Embryophyta</taxon>
        <taxon>Tracheophyta</taxon>
        <taxon>Spermatophyta</taxon>
        <taxon>Magnoliopsida</taxon>
        <taxon>eudicotyledons</taxon>
        <taxon>Gunneridae</taxon>
        <taxon>Pentapetalae</taxon>
        <taxon>rosids</taxon>
        <taxon>malvids</taxon>
        <taxon>Brassicales</taxon>
        <taxon>Brassicaceae</taxon>
        <taxon>Brassiceae</taxon>
        <taxon>Brassica</taxon>
    </lineage>
</organism>
<comment type="caution">
    <text evidence="1">The sequence shown here is derived from an EMBL/GenBank/DDBJ whole genome shotgun (WGS) entry which is preliminary data.</text>
</comment>
<reference evidence="1 2" key="1">
    <citation type="submission" date="2021-03" db="EMBL/GenBank/DDBJ databases">
        <authorList>
            <person name="King G.J."/>
            <person name="Bancroft I."/>
            <person name="Baten A."/>
            <person name="Bloomfield J."/>
            <person name="Borpatragohain P."/>
            <person name="He Z."/>
            <person name="Irish N."/>
            <person name="Irwin J."/>
            <person name="Liu K."/>
            <person name="Mauleon R.P."/>
            <person name="Moore J."/>
            <person name="Morris R."/>
            <person name="Ostergaard L."/>
            <person name="Wang B."/>
            <person name="Wells R."/>
        </authorList>
    </citation>
    <scope>NUCLEOTIDE SEQUENCE [LARGE SCALE GENOMIC DNA]</scope>
    <source>
        <strain evidence="1">R-o-18</strain>
        <tissue evidence="1">Leaf</tissue>
    </source>
</reference>
<dbReference type="EMBL" id="JADBGQ010000002">
    <property type="protein sequence ID" value="KAG5411172.1"/>
    <property type="molecule type" value="Genomic_DNA"/>
</dbReference>
<protein>
    <submittedName>
        <fullName evidence="1">Uncharacterized protein</fullName>
    </submittedName>
</protein>
<accession>A0ABQ7NJY6</accession>
<dbReference type="Proteomes" id="UP000823674">
    <property type="component" value="Chromosome A02"/>
</dbReference>